<reference evidence="2 3" key="1">
    <citation type="submission" date="2009-10" db="EMBL/GenBank/DDBJ databases">
        <authorList>
            <person name="Weinstock G."/>
            <person name="Sodergren E."/>
            <person name="Clifton S."/>
            <person name="Fulton L."/>
            <person name="Fulton B."/>
            <person name="Courtney L."/>
            <person name="Fronick C."/>
            <person name="Harrison M."/>
            <person name="Strong C."/>
            <person name="Farmer C."/>
            <person name="Delahaunty K."/>
            <person name="Markovic C."/>
            <person name="Hall O."/>
            <person name="Minx P."/>
            <person name="Tomlinson C."/>
            <person name="Mitreva M."/>
            <person name="Nelson J."/>
            <person name="Hou S."/>
            <person name="Wollam A."/>
            <person name="Pepin K.H."/>
            <person name="Johnson M."/>
            <person name="Bhonagiri V."/>
            <person name="Nash W.E."/>
            <person name="Warren W."/>
            <person name="Chinwalla A."/>
            <person name="Mardis E.R."/>
            <person name="Wilson R.K."/>
        </authorList>
    </citation>
    <scope>NUCLEOTIDE SEQUENCE [LARGE SCALE GENOMIC DNA]</scope>
    <source>
        <strain evidence="2 3">F0309</strain>
    </source>
</reference>
<feature type="compositionally biased region" description="Polar residues" evidence="1">
    <location>
        <begin position="46"/>
        <end position="57"/>
    </location>
</feature>
<dbReference type="HOGENOM" id="CLU_2986196_0_0_11"/>
<dbReference type="AlphaFoldDB" id="D4TXZ1"/>
<feature type="compositionally biased region" description="Basic and acidic residues" evidence="1">
    <location>
        <begin position="27"/>
        <end position="37"/>
    </location>
</feature>
<organism evidence="2 3">
    <name type="scientific">Schaalia odontolytica F0309</name>
    <dbReference type="NCBI Taxonomy" id="649742"/>
    <lineage>
        <taxon>Bacteria</taxon>
        <taxon>Bacillati</taxon>
        <taxon>Actinomycetota</taxon>
        <taxon>Actinomycetes</taxon>
        <taxon>Actinomycetales</taxon>
        <taxon>Actinomycetaceae</taxon>
        <taxon>Schaalia</taxon>
    </lineage>
</organism>
<sequence length="57" mass="6603">MEMRRALSQTPVTWTPPAPPARRRTYWSHERANEHHPSHVRVYSCPNVQLTPTSAIP</sequence>
<name>D4TXZ1_9ACTO</name>
<accession>D4TXZ1</accession>
<gene>
    <name evidence="2" type="ORF">HMPREF0970_00814</name>
</gene>
<protein>
    <submittedName>
        <fullName evidence="2">Uncharacterized protein</fullName>
    </submittedName>
</protein>
<comment type="caution">
    <text evidence="2">The sequence shown here is derived from an EMBL/GenBank/DDBJ whole genome shotgun (WGS) entry which is preliminary data.</text>
</comment>
<feature type="region of interest" description="Disordered" evidence="1">
    <location>
        <begin position="1"/>
        <end position="57"/>
    </location>
</feature>
<evidence type="ECO:0000256" key="1">
    <source>
        <dbReference type="SAM" id="MobiDB-lite"/>
    </source>
</evidence>
<evidence type="ECO:0000313" key="2">
    <source>
        <dbReference type="EMBL" id="EFF80306.1"/>
    </source>
</evidence>
<dbReference type="EMBL" id="ACYT02000019">
    <property type="protein sequence ID" value="EFF80306.1"/>
    <property type="molecule type" value="Genomic_DNA"/>
</dbReference>
<dbReference type="Proteomes" id="UP000003150">
    <property type="component" value="Unassembled WGS sequence"/>
</dbReference>
<proteinExistence type="predicted"/>
<evidence type="ECO:0000313" key="3">
    <source>
        <dbReference type="Proteomes" id="UP000003150"/>
    </source>
</evidence>